<keyword evidence="3" id="KW-0479">Metal-binding</keyword>
<evidence type="ECO:0000256" key="1">
    <source>
        <dbReference type="ARBA" id="ARBA00010617"/>
    </source>
</evidence>
<dbReference type="GO" id="GO:0005506">
    <property type="term" value="F:iron ion binding"/>
    <property type="evidence" value="ECO:0007669"/>
    <property type="project" value="InterPro"/>
</dbReference>
<reference evidence="8" key="1">
    <citation type="journal article" date="2016" name="Genome Announc.">
        <title>Draft Genome Sequences of Five Rapidly Growing Mycobacterium Species, M. thermoresistibile, M. fortuitum subsp. acetamidolyticum, M. canariasense, M. brisbanense, and M. novocastrense.</title>
        <authorList>
            <person name="Katahira K."/>
            <person name="Ogura Y."/>
            <person name="Gotoh Y."/>
            <person name="Hayashi T."/>
        </authorList>
    </citation>
    <scope>NUCLEOTIDE SEQUENCE [LARGE SCALE GENOMIC DNA]</scope>
    <source>
        <strain evidence="8">JCM15654</strain>
    </source>
</reference>
<dbReference type="InterPro" id="IPR036396">
    <property type="entry name" value="Cyt_P450_sf"/>
</dbReference>
<keyword evidence="6" id="KW-0503">Monooxygenase</keyword>
<dbReference type="STRING" id="146020.RMCB_6900"/>
<dbReference type="Pfam" id="PF00067">
    <property type="entry name" value="p450"/>
    <property type="match status" value="1"/>
</dbReference>
<reference evidence="8" key="2">
    <citation type="submission" date="2016-02" db="EMBL/GenBank/DDBJ databases">
        <title>Draft genome sequence of five rapidly growing Mycobacterium species.</title>
        <authorList>
            <person name="Katahira K."/>
            <person name="Gotou Y."/>
            <person name="Iida K."/>
            <person name="Ogura Y."/>
            <person name="Hayashi T."/>
        </authorList>
    </citation>
    <scope>NUCLEOTIDE SEQUENCE [LARGE SCALE GENOMIC DNA]</scope>
    <source>
        <strain evidence="8">JCM15654</strain>
    </source>
</reference>
<dbReference type="PRINTS" id="PR00359">
    <property type="entry name" value="BP450"/>
</dbReference>
<organism evidence="7 8">
    <name type="scientific">Mycolicibacterium brisbanense</name>
    <dbReference type="NCBI Taxonomy" id="146020"/>
    <lineage>
        <taxon>Bacteria</taxon>
        <taxon>Bacillati</taxon>
        <taxon>Actinomycetota</taxon>
        <taxon>Actinomycetes</taxon>
        <taxon>Mycobacteriales</taxon>
        <taxon>Mycobacteriaceae</taxon>
        <taxon>Mycolicibacterium</taxon>
    </lineage>
</organism>
<evidence type="ECO:0000256" key="6">
    <source>
        <dbReference type="ARBA" id="ARBA00023033"/>
    </source>
</evidence>
<keyword evidence="5" id="KW-0408">Iron</keyword>
<sequence length="402" mass="45633">MTVTETRSASDCPATRDYLPWKDPALRVDPYPFYARAQAEAPVSRDEDGTFVLTKFEDLMHYGRLPSVVIAPEWEKAGAWRVLKDMALGHDEPDHTRLRRLTSKWLTPKQIREWVKITASVTDEILDRIGEDGLVDGSDLAVEATHITVCRLLQVPEDEIESVRREMRNAMPVLSAVPDASDFEACERAHEYLRARTAFLIEYSRANPGSGLLDYLLDLQDSGEMTEAEVFATTLFFYFVGHMDASYLISSGLHLFTRRQDIFDAFRAEPDVRQAIVTELVRFDAPEPVITRTTTEDLVIRGVHVPAGSVLRLVMGAANRDPDVFDNPHEFDFRRPPEQSRNLTFSFGSHSCQGRLLAEAEVRVVWERIAARYSRVELAAPPVIKNTDASRHYHTLPLRLHP</sequence>
<evidence type="ECO:0000313" key="8">
    <source>
        <dbReference type="Proteomes" id="UP000069620"/>
    </source>
</evidence>
<dbReference type="Gene3D" id="1.10.630.10">
    <property type="entry name" value="Cytochrome P450"/>
    <property type="match status" value="1"/>
</dbReference>
<evidence type="ECO:0000256" key="2">
    <source>
        <dbReference type="ARBA" id="ARBA00022617"/>
    </source>
</evidence>
<dbReference type="PANTHER" id="PTHR46696:SF1">
    <property type="entry name" value="CYTOCHROME P450 YJIB-RELATED"/>
    <property type="match status" value="1"/>
</dbReference>
<evidence type="ECO:0000256" key="4">
    <source>
        <dbReference type="ARBA" id="ARBA00023002"/>
    </source>
</evidence>
<keyword evidence="4" id="KW-0560">Oxidoreductase</keyword>
<dbReference type="EMBL" id="BCSX01000064">
    <property type="protein sequence ID" value="GAS92804.1"/>
    <property type="molecule type" value="Genomic_DNA"/>
</dbReference>
<evidence type="ECO:0000256" key="3">
    <source>
        <dbReference type="ARBA" id="ARBA00022723"/>
    </source>
</evidence>
<dbReference type="InterPro" id="IPR002397">
    <property type="entry name" value="Cyt_P450_B"/>
</dbReference>
<keyword evidence="8" id="KW-1185">Reference proteome</keyword>
<dbReference type="OrthoDB" id="502624at2"/>
<evidence type="ECO:0000256" key="5">
    <source>
        <dbReference type="ARBA" id="ARBA00023004"/>
    </source>
</evidence>
<dbReference type="AlphaFoldDB" id="A0A100W6Y1"/>
<name>A0A100W6Y1_9MYCO</name>
<protein>
    <submittedName>
        <fullName evidence="7">Cytochrome P450 family protein</fullName>
    </submittedName>
</protein>
<evidence type="ECO:0000313" key="7">
    <source>
        <dbReference type="EMBL" id="GAS92804.1"/>
    </source>
</evidence>
<dbReference type="RefSeq" id="WP_062832353.1">
    <property type="nucleotide sequence ID" value="NZ_BCSX01000064.1"/>
</dbReference>
<dbReference type="PANTHER" id="PTHR46696">
    <property type="entry name" value="P450, PUTATIVE (EUROFUNG)-RELATED"/>
    <property type="match status" value="1"/>
</dbReference>
<gene>
    <name evidence="7" type="ORF">RMCB_6900</name>
</gene>
<dbReference type="SUPFAM" id="SSF48264">
    <property type="entry name" value="Cytochrome P450"/>
    <property type="match status" value="1"/>
</dbReference>
<accession>A0A100W6Y1</accession>
<dbReference type="Proteomes" id="UP000069620">
    <property type="component" value="Unassembled WGS sequence"/>
</dbReference>
<dbReference type="InterPro" id="IPR001128">
    <property type="entry name" value="Cyt_P450"/>
</dbReference>
<dbReference type="GO" id="GO:0004497">
    <property type="term" value="F:monooxygenase activity"/>
    <property type="evidence" value="ECO:0007669"/>
    <property type="project" value="UniProtKB-KW"/>
</dbReference>
<comment type="similarity">
    <text evidence="1">Belongs to the cytochrome P450 family.</text>
</comment>
<proteinExistence type="inferred from homology"/>
<comment type="caution">
    <text evidence="7">The sequence shown here is derived from an EMBL/GenBank/DDBJ whole genome shotgun (WGS) entry which is preliminary data.</text>
</comment>
<keyword evidence="2" id="KW-0349">Heme</keyword>
<dbReference type="GO" id="GO:0016705">
    <property type="term" value="F:oxidoreductase activity, acting on paired donors, with incorporation or reduction of molecular oxygen"/>
    <property type="evidence" value="ECO:0007669"/>
    <property type="project" value="InterPro"/>
</dbReference>
<dbReference type="GO" id="GO:0020037">
    <property type="term" value="F:heme binding"/>
    <property type="evidence" value="ECO:0007669"/>
    <property type="project" value="InterPro"/>
</dbReference>